<dbReference type="STRING" id="78345.BMERY_0041"/>
<evidence type="ECO:0000313" key="2">
    <source>
        <dbReference type="EMBL" id="KFI70635.1"/>
    </source>
</evidence>
<protein>
    <recommendedName>
        <fullName evidence="1">Putative nitroreductase TM1586 domain-containing protein</fullName>
    </recommendedName>
</protein>
<dbReference type="RefSeq" id="WP_033523612.1">
    <property type="nucleotide sequence ID" value="NZ_CADAXU010000011.1"/>
</dbReference>
<sequence length="226" mass="24554">MDMIQAMRARHTVRQYLGKPIPAHVVEQLEERLETDNREYGIAISLMTEDSSALGLSAKLVRAKGVRNYFMVSGNAGGDDGIDLDYRLGYVGADLMLYAQTLGLNTWWVGGTYNRKAVARMAQGDHTIGIITVGYGVVQGEPHRSKRPDEVSKYDGAVVPDWFSNGVNAALLAPTGLNRQPFMITGSGNRVTISSASGMPFAGVDVGLAACHFELGAGSRNFDWRR</sequence>
<name>A0A087BHY5_9BIFI</name>
<evidence type="ECO:0000259" key="1">
    <source>
        <dbReference type="Pfam" id="PF14512"/>
    </source>
</evidence>
<dbReference type="Gene3D" id="3.40.109.30">
    <property type="entry name" value="putative nitroreductase (tm1586), domain 2"/>
    <property type="match status" value="1"/>
</dbReference>
<dbReference type="SUPFAM" id="SSF55469">
    <property type="entry name" value="FMN-dependent nitroreductase-like"/>
    <property type="match status" value="1"/>
</dbReference>
<dbReference type="Pfam" id="PF14512">
    <property type="entry name" value="TM1586_NiRdase"/>
    <property type="match status" value="1"/>
</dbReference>
<dbReference type="eggNOG" id="COG0778">
    <property type="taxonomic scope" value="Bacteria"/>
</dbReference>
<evidence type="ECO:0000313" key="3">
    <source>
        <dbReference type="Proteomes" id="UP000029060"/>
    </source>
</evidence>
<dbReference type="AlphaFoldDB" id="A0A087BHY5"/>
<reference evidence="2 3" key="1">
    <citation type="submission" date="2014-03" db="EMBL/GenBank/DDBJ databases">
        <title>Genomics of Bifidobacteria.</title>
        <authorList>
            <person name="Ventura M."/>
            <person name="Milani C."/>
            <person name="Lugli G.A."/>
        </authorList>
    </citation>
    <scope>NUCLEOTIDE SEQUENCE [LARGE SCALE GENOMIC DNA]</scope>
    <source>
        <strain evidence="2 3">LMG 11341</strain>
    </source>
</reference>
<organism evidence="2 3">
    <name type="scientific">Bifidobacterium merycicum</name>
    <dbReference type="NCBI Taxonomy" id="78345"/>
    <lineage>
        <taxon>Bacteria</taxon>
        <taxon>Bacillati</taxon>
        <taxon>Actinomycetota</taxon>
        <taxon>Actinomycetes</taxon>
        <taxon>Bifidobacteriales</taxon>
        <taxon>Bifidobacteriaceae</taxon>
        <taxon>Bifidobacterium</taxon>
    </lineage>
</organism>
<feature type="domain" description="Putative nitroreductase TM1586" evidence="1">
    <location>
        <begin position="3"/>
        <end position="217"/>
    </location>
</feature>
<proteinExistence type="predicted"/>
<dbReference type="OrthoDB" id="9814075at2"/>
<dbReference type="Proteomes" id="UP000029060">
    <property type="component" value="Unassembled WGS sequence"/>
</dbReference>
<keyword evidence="3" id="KW-1185">Reference proteome</keyword>
<comment type="caution">
    <text evidence="2">The sequence shown here is derived from an EMBL/GenBank/DDBJ whole genome shotgun (WGS) entry which is preliminary data.</text>
</comment>
<accession>A0A087BHY5</accession>
<dbReference type="GO" id="GO:0016491">
    <property type="term" value="F:oxidoreductase activity"/>
    <property type="evidence" value="ECO:0007669"/>
    <property type="project" value="InterPro"/>
</dbReference>
<dbReference type="EMBL" id="JGZC01000005">
    <property type="protein sequence ID" value="KFI70635.1"/>
    <property type="molecule type" value="Genomic_DNA"/>
</dbReference>
<dbReference type="InterPro" id="IPR000415">
    <property type="entry name" value="Nitroreductase-like"/>
</dbReference>
<dbReference type="Gene3D" id="3.40.109.10">
    <property type="entry name" value="NADH Oxidase"/>
    <property type="match status" value="1"/>
</dbReference>
<gene>
    <name evidence="2" type="ORF">BMERY_0041</name>
</gene>
<dbReference type="InterPro" id="IPR029478">
    <property type="entry name" value="TM1586_NiRdase"/>
</dbReference>